<accession>A0A2U1LZI9</accession>
<dbReference type="GO" id="GO:0003964">
    <property type="term" value="F:RNA-directed DNA polymerase activity"/>
    <property type="evidence" value="ECO:0007669"/>
    <property type="project" value="UniProtKB-KW"/>
</dbReference>
<feature type="compositionally biased region" description="Low complexity" evidence="1">
    <location>
        <begin position="51"/>
        <end position="66"/>
    </location>
</feature>
<proteinExistence type="predicted"/>
<organism evidence="2 3">
    <name type="scientific">Artemisia annua</name>
    <name type="common">Sweet wormwood</name>
    <dbReference type="NCBI Taxonomy" id="35608"/>
    <lineage>
        <taxon>Eukaryota</taxon>
        <taxon>Viridiplantae</taxon>
        <taxon>Streptophyta</taxon>
        <taxon>Embryophyta</taxon>
        <taxon>Tracheophyta</taxon>
        <taxon>Spermatophyta</taxon>
        <taxon>Magnoliopsida</taxon>
        <taxon>eudicotyledons</taxon>
        <taxon>Gunneridae</taxon>
        <taxon>Pentapetalae</taxon>
        <taxon>asterids</taxon>
        <taxon>campanulids</taxon>
        <taxon>Asterales</taxon>
        <taxon>Asteraceae</taxon>
        <taxon>Asteroideae</taxon>
        <taxon>Anthemideae</taxon>
        <taxon>Artemisiinae</taxon>
        <taxon>Artemisia</taxon>
    </lineage>
</organism>
<keyword evidence="2" id="KW-0548">Nucleotidyltransferase</keyword>
<feature type="region of interest" description="Disordered" evidence="1">
    <location>
        <begin position="1"/>
        <end position="70"/>
    </location>
</feature>
<keyword evidence="3" id="KW-1185">Reference proteome</keyword>
<protein>
    <submittedName>
        <fullName evidence="2">Reverse transcriptase domain-containing protein</fullName>
    </submittedName>
</protein>
<comment type="caution">
    <text evidence="2">The sequence shown here is derived from an EMBL/GenBank/DDBJ whole genome shotgun (WGS) entry which is preliminary data.</text>
</comment>
<evidence type="ECO:0000256" key="1">
    <source>
        <dbReference type="SAM" id="MobiDB-lite"/>
    </source>
</evidence>
<evidence type="ECO:0000313" key="2">
    <source>
        <dbReference type="EMBL" id="PWA54436.1"/>
    </source>
</evidence>
<sequence length="124" mass="13193">MATATADKPSMKDGIDNVGTTSGTGLDGAEKSNAADVIGDQTNSSLKDSGSDNVSNTTSNVTNSDVPTRQDGLSVMATKLGNQIMHNSYTSSMCLQLWGCMDHARALIDIRADRELVRRWLLLS</sequence>
<evidence type="ECO:0000313" key="3">
    <source>
        <dbReference type="Proteomes" id="UP000245207"/>
    </source>
</evidence>
<reference evidence="2 3" key="1">
    <citation type="journal article" date="2018" name="Mol. Plant">
        <title>The genome of Artemisia annua provides insight into the evolution of Asteraceae family and artemisinin biosynthesis.</title>
        <authorList>
            <person name="Shen Q."/>
            <person name="Zhang L."/>
            <person name="Liao Z."/>
            <person name="Wang S."/>
            <person name="Yan T."/>
            <person name="Shi P."/>
            <person name="Liu M."/>
            <person name="Fu X."/>
            <person name="Pan Q."/>
            <person name="Wang Y."/>
            <person name="Lv Z."/>
            <person name="Lu X."/>
            <person name="Zhang F."/>
            <person name="Jiang W."/>
            <person name="Ma Y."/>
            <person name="Chen M."/>
            <person name="Hao X."/>
            <person name="Li L."/>
            <person name="Tang Y."/>
            <person name="Lv G."/>
            <person name="Zhou Y."/>
            <person name="Sun X."/>
            <person name="Brodelius P.E."/>
            <person name="Rose J.K.C."/>
            <person name="Tang K."/>
        </authorList>
    </citation>
    <scope>NUCLEOTIDE SEQUENCE [LARGE SCALE GENOMIC DNA]</scope>
    <source>
        <strain evidence="3">cv. Huhao1</strain>
        <tissue evidence="2">Leaf</tissue>
    </source>
</reference>
<dbReference type="OrthoDB" id="1112099at2759"/>
<keyword evidence="2" id="KW-0695">RNA-directed DNA polymerase</keyword>
<dbReference type="AlphaFoldDB" id="A0A2U1LZI9"/>
<dbReference type="EMBL" id="PKPP01007077">
    <property type="protein sequence ID" value="PWA54436.1"/>
    <property type="molecule type" value="Genomic_DNA"/>
</dbReference>
<keyword evidence="2" id="KW-0808">Transferase</keyword>
<gene>
    <name evidence="2" type="ORF">CTI12_AA433890</name>
</gene>
<dbReference type="Proteomes" id="UP000245207">
    <property type="component" value="Unassembled WGS sequence"/>
</dbReference>
<name>A0A2U1LZI9_ARTAN</name>